<dbReference type="InterPro" id="IPR006439">
    <property type="entry name" value="HAD-SF_hydro_IA"/>
</dbReference>
<proteinExistence type="predicted"/>
<evidence type="ECO:0000313" key="1">
    <source>
        <dbReference type="EMBL" id="RZT78070.1"/>
    </source>
</evidence>
<accession>A0A4V2FNV5</accession>
<protein>
    <submittedName>
        <fullName evidence="1">Putative hydrolase of the HAD superfamily</fullName>
    </submittedName>
</protein>
<sequence length="212" mass="24241">MSIGTDRNLNILALDVDGVLVHPNDRFDGGPWDTHIQHDLGIDPRALGQRFFKVYWPEIIVGKRDLRETLETVLPELNPAVTVDDFLNYWFVNDARVDEDVAAEVRMWRERTGGTAIAVTNQEKYRIAYLTDQVGLGDLFDHILWSGELGMTKSNIDFYLAAQARTGCDDPQRMWFFDDDQANVSVATEAGWRAHFYTSLDEMRRVLSSVRS</sequence>
<dbReference type="PANTHER" id="PTHR43611">
    <property type="entry name" value="ALPHA-D-GLUCOSE 1-PHOSPHATE PHOSPHATASE"/>
    <property type="match status" value="1"/>
</dbReference>
<dbReference type="AlphaFoldDB" id="A0A4V2FNV5"/>
<name>A0A4V2FNV5_9ACTN</name>
<reference evidence="1 2" key="1">
    <citation type="submission" date="2019-02" db="EMBL/GenBank/DDBJ databases">
        <title>Sequencing the genomes of 1000 actinobacteria strains.</title>
        <authorList>
            <person name="Klenk H.-P."/>
        </authorList>
    </citation>
    <scope>NUCLEOTIDE SEQUENCE [LARGE SCALE GENOMIC DNA]</scope>
    <source>
        <strain evidence="1 2">DSM 45888</strain>
    </source>
</reference>
<keyword evidence="2" id="KW-1185">Reference proteome</keyword>
<keyword evidence="1" id="KW-0378">Hydrolase</keyword>
<dbReference type="InterPro" id="IPR023214">
    <property type="entry name" value="HAD_sf"/>
</dbReference>
<dbReference type="RefSeq" id="WP_165435729.1">
    <property type="nucleotide sequence ID" value="NZ_SHKK01000001.1"/>
</dbReference>
<dbReference type="GO" id="GO:0016787">
    <property type="term" value="F:hydrolase activity"/>
    <property type="evidence" value="ECO:0007669"/>
    <property type="project" value="UniProtKB-KW"/>
</dbReference>
<dbReference type="EMBL" id="SHKK01000001">
    <property type="protein sequence ID" value="RZT78070.1"/>
    <property type="molecule type" value="Genomic_DNA"/>
</dbReference>
<evidence type="ECO:0000313" key="2">
    <source>
        <dbReference type="Proteomes" id="UP000293781"/>
    </source>
</evidence>
<gene>
    <name evidence="1" type="ORF">EV382_1251</name>
</gene>
<dbReference type="SUPFAM" id="SSF56784">
    <property type="entry name" value="HAD-like"/>
    <property type="match status" value="1"/>
</dbReference>
<dbReference type="Pfam" id="PF00702">
    <property type="entry name" value="Hydrolase"/>
    <property type="match status" value="1"/>
</dbReference>
<dbReference type="NCBIfam" id="TIGR01509">
    <property type="entry name" value="HAD-SF-IA-v3"/>
    <property type="match status" value="1"/>
</dbReference>
<dbReference type="Proteomes" id="UP000293781">
    <property type="component" value="Unassembled WGS sequence"/>
</dbReference>
<comment type="caution">
    <text evidence="1">The sequence shown here is derived from an EMBL/GenBank/DDBJ whole genome shotgun (WGS) entry which is preliminary data.</text>
</comment>
<dbReference type="InterPro" id="IPR036412">
    <property type="entry name" value="HAD-like_sf"/>
</dbReference>
<organism evidence="1 2">
    <name type="scientific">Micromonospora violae</name>
    <dbReference type="NCBI Taxonomy" id="1278207"/>
    <lineage>
        <taxon>Bacteria</taxon>
        <taxon>Bacillati</taxon>
        <taxon>Actinomycetota</taxon>
        <taxon>Actinomycetes</taxon>
        <taxon>Micromonosporales</taxon>
        <taxon>Micromonosporaceae</taxon>
        <taxon>Micromonospora</taxon>
    </lineage>
</organism>
<dbReference type="PANTHER" id="PTHR43611:SF3">
    <property type="entry name" value="FLAVIN MONONUCLEOTIDE HYDROLASE 1, CHLOROPLATIC"/>
    <property type="match status" value="1"/>
</dbReference>
<dbReference type="Gene3D" id="3.40.50.1000">
    <property type="entry name" value="HAD superfamily/HAD-like"/>
    <property type="match status" value="1"/>
</dbReference>